<feature type="region of interest" description="Disordered" evidence="1">
    <location>
        <begin position="3215"/>
        <end position="3247"/>
    </location>
</feature>
<name>A0AB33WXV1_9PSED</name>
<reference evidence="3 4" key="1">
    <citation type="journal article" date="2012" name="PLoS Genet.">
        <title>Comparative Genomics of Plant-Associated Pseudomonas spp.: Insights into Diversity and Inheritance of Traits Involved in Multitrophic Interactions.</title>
        <authorList>
            <person name="Loper J.E."/>
            <person name="Hassan K.A."/>
            <person name="Mavrodi D.V."/>
            <person name="Davis E.W.II."/>
            <person name="Lim C.K."/>
            <person name="Shaffer B.T."/>
            <person name="Elbourne L.D."/>
            <person name="Stockwell V.O."/>
            <person name="Hartney S.L."/>
            <person name="Breakwell K."/>
            <person name="Henkels M.D."/>
            <person name="Tetu S.G."/>
            <person name="Rangel L.I."/>
            <person name="Kidarsa T.A."/>
            <person name="Wilson N.L."/>
            <person name="van de Mortel J.E."/>
            <person name="Song C."/>
            <person name="Blumhagen R."/>
            <person name="Radune D."/>
            <person name="Hostetler J.B."/>
            <person name="Brinkac L.M."/>
            <person name="Durkin A.S."/>
            <person name="Kluepfel D.A."/>
            <person name="Wechter W.P."/>
            <person name="Anderson A.J."/>
            <person name="Kim Y.C."/>
            <person name="Pierson L.S.III."/>
            <person name="Pierson E.A."/>
            <person name="Lindow S.E."/>
            <person name="Kobayashi D.Y."/>
            <person name="Raaijmakers J.M."/>
            <person name="Weller D.M."/>
            <person name="Thomashow L.S."/>
            <person name="Allen A.E."/>
            <person name="Paulsen I.T."/>
        </authorList>
    </citation>
    <scope>NUCLEOTIDE SEQUENCE [LARGE SCALE GENOMIC DNA]</scope>
    <source>
        <strain evidence="3 4">O6</strain>
    </source>
</reference>
<dbReference type="InterPro" id="IPR010069">
    <property type="entry name" value="CdiA_FHA1_rpt"/>
</dbReference>
<feature type="region of interest" description="Disordered" evidence="1">
    <location>
        <begin position="3891"/>
        <end position="3911"/>
    </location>
</feature>
<evidence type="ECO:0000313" key="3">
    <source>
        <dbReference type="EMBL" id="EIM17855.1"/>
    </source>
</evidence>
<feature type="compositionally biased region" description="Polar residues" evidence="1">
    <location>
        <begin position="3230"/>
        <end position="3247"/>
    </location>
</feature>
<accession>A0AB33WXV1</accession>
<dbReference type="NCBIfam" id="TIGR01731">
    <property type="entry name" value="fil_hemag_20aa"/>
    <property type="match status" value="67"/>
</dbReference>
<evidence type="ECO:0000256" key="1">
    <source>
        <dbReference type="SAM" id="MobiDB-lite"/>
    </source>
</evidence>
<comment type="caution">
    <text evidence="3">The sequence shown here is derived from an EMBL/GenBank/DDBJ whole genome shotgun (WGS) entry which is preliminary data.</text>
</comment>
<dbReference type="InterPro" id="IPR008638">
    <property type="entry name" value="FhaB/CdiA-like_TPS"/>
</dbReference>
<dbReference type="RefSeq" id="WP_009049893.1">
    <property type="nucleotide sequence ID" value="NZ_CM001490.1"/>
</dbReference>
<evidence type="ECO:0000259" key="2">
    <source>
        <dbReference type="SMART" id="SM00912"/>
    </source>
</evidence>
<organism evidence="3 4">
    <name type="scientific">Pseudomonas chlororaphis O6</name>
    <dbReference type="NCBI Taxonomy" id="1037915"/>
    <lineage>
        <taxon>Bacteria</taxon>
        <taxon>Pseudomonadati</taxon>
        <taxon>Pseudomonadota</taxon>
        <taxon>Gammaproteobacteria</taxon>
        <taxon>Pseudomonadales</taxon>
        <taxon>Pseudomonadaceae</taxon>
        <taxon>Pseudomonas</taxon>
    </lineage>
</organism>
<gene>
    <name evidence="3" type="ORF">PchlO6_4123</name>
</gene>
<dbReference type="Proteomes" id="UP000003790">
    <property type="component" value="Chromosome"/>
</dbReference>
<proteinExistence type="predicted"/>
<dbReference type="SMART" id="SM00912">
    <property type="entry name" value="Haemagg_act"/>
    <property type="match status" value="1"/>
</dbReference>
<dbReference type="InterPro" id="IPR011050">
    <property type="entry name" value="Pectin_lyase_fold/virulence"/>
</dbReference>
<dbReference type="NCBIfam" id="TIGR01901">
    <property type="entry name" value="adhes_NPXG"/>
    <property type="match status" value="1"/>
</dbReference>
<sequence length="4508" mass="459836">MDVRQFAFLARQPSAALQTREHFCGLPKRGLAFILANAMFWQPLWAQAEGIVVSAPGTSLGQAGNGVPIVNIATPNGSGLSHNQFHDYNVGQQGLILNNATDRTQSTQLGGIIVGNPNLKGVAAQTILNEVNGGSPSQLRGYTEVAGQSAHVIVANPYGISCNGCGFINTPKATLTTGKPVIENGQLSRYQVDQGQVTIEGATLNASNVDRFEIITRSAKINAEIQAKNLSIVTGRNDVNAQTLNATARADDGSARPELAIDSSALGGMYAGAIKLVGTEAGVGVKLDGKLIASGGDIQLDANGHLSMVQASANTAIKVKAASLEAQGPVHAGSTLDVRTQGDLNNRQNLTARDSISLSAGGRLSNSGIIEAGVNADNSRNAGGDLTVNAQTLNNNGNSLVASRNLTVTTTQALNNQGGTLSAKQSANIRAGTLDNQNKGRVLSSGSLNLNANQLLNSQGGLVSSNGELVANLAGLGNAGAEISSLAGVTLNVASLDNVAGLIAAGSALNINASGVFNNQGGRLSAQQDLQLVAASLNNSQQGSIISQGALGLTTQGALDNHQAGRIQSTGNALISSASLNNQGGKLAARDISLQVADLDNRQGQVIGDGSLTLNSQGAINNATGSMTSSQLLNVQGASLDNTQGTLLSSAGLTAKIAGQLLNQAGLLSANALLTLDSASLDNQLKGRIVSKADANLNTLGVLDNRGGSVSAGGALALNANRVDNRQGGSLSAAQGVSLGIDNLDNQGGNVSSQGYLKLTGTTLNNSHDGKLLANGDIDLTLGQLDNQLNGQLSGQAGVQVKAAQLNNGQGGNLYAKGKLELDLSGQLLNAQGTLKGDGAMLLKAGSLNNDAGQLSSVKGLQLTSLGTLSNLGGSLTSGDTLDLVSGQLNNGAAGSISSAKALTASVSGLDQQGGKLFSSTGLSLDLNNGQLNNQDGLINATGLLLLKNLKGVSNQDGEISSDQGFTLAAQTLDNTDGTIGSEQALVLRVERTLNNLRGLVSANGLKVHAASIDNTEGTMGSDSDLSLSVEEALTNLNGTLSSAGLSSLKAASLNNTEGQLTGDLGLSIDLSGALNNQGGMLGSGKALTLNAGSLDNRAEGVLLAVDGSLTGTVVGAFDNRELGKVRAAGGIELTTGSLDNRGGSLSGKDRLTLRSDLADNRGGLIQADKDLKLLVGQLDNRDKGVLSGKAAIDYEGSRLDNSGGLLSAVGPVTLKAQDVTNTKGRIASQVDLTATVDTLNQQGGSLVAKGSLLLTGKALDNRNGGLVGSTNALTLNVDQVDNRAGEISSTENSLSYTGLRLDNSDGGKLLSATDLQLTVAQLINQSKGRLFAKGSAGLTGTRLDNSSGSFSGLKGLDIRLDGALLNNAGVLSSEAGLTLKVATLDNTQGKVGSAGALSVTSLGALLNQGGSVLADQGLTLASSSLDNSQSGVINGKGATHVTTGLLNNSQGGHLTSDDTLDLSATQVDNGASGRIASEKALTANVTGLDQQGGELFSKTQLNLDLNHGRLDNRKGLINGPVLVLNNLKDVANQNGEISSAQAFMLAAQDLDNSAGKLLSKQGLTLRIAQALNNQNGLISATSLNSRSASLDNSHGLISSRGEVDLGVTQAFTNQSGTLIGDGAVLLAVNSLDNRDGSVAGKADVTATINTLDNQNGQFIASGALGLTGAVLDNRQSGLVGATKALKLEVGSIDNRGGELSSSADIGLTGKRLDNSDSGQIIAAMGLTMTLDQVLNRNQGLINGKSGLTLDGQTLDNTAGQLRSGQDVRLGLGGDLTNNQGLISSEGKLDVTSANLSNTAGSLSSAGVLKVKASAALGNQGGQLVSDSSIELSSASLDNRQQGVISSKGSMGVTTSAFDNSQNGRLNSGDSLTLAAGQVTNRDGGVIGSTKALTANVTGLDQMGGKLFSNTSLTLDLNQGQLNNQTGLINAPSLELRNLKGIDNQGGEISSAQAFSLTADSLDNSNGKLLSNQALTLRVNQALTNLKGQIAAAALDVRADSLDNAEGSVSSRSDLTLTVAGLLNNQNKGLINATQNLTLSSADLNNQGGTLLGGGAVTLDAMALNNSANGLINSQGSLALTASNLNSSSGGEVSAKGDITLNLGALTQNGGRLLGDSGVRLDLANTDLDNRNGLLIAKGPLSISRLRDLNNQNGEISSSQSTNLVGRLLNNTGGKLISNNQLGLTGETLLNQGGLISGWQGLTVSGGSLDNRNNGTLSSRSGDLNANISGALLNSSAGALVSQKTLNVNAASLDNSAGILSSGAGQQLTVGGLLNNTQGGSIDSGAALTMQAMTLNNAGTISAQQALGFTGTTLDNTGGSLVSNGAVNLDLLGSLSNTNGKLASGGPLVISRSSQVNNQGGQLVSQGLMSVLTGGLDNRNRGTVAANGNLLTQVSGAVQNNGDGLIYSQNGTLQLSAASLGNAKGTLQSQGAMDLAVTGDIDNQSGRLLAQNGDLKVSATNLDNRGGTLASLKGALEARIVGVLKNGYDLNNNRQGGIAQAQRLNLSVLGGIDNYGGRISAQNGDALITTANFDNRNGGLYAKGLVKVSGNNFDNSGDNDGQIAGNRIDLSLNGHLNNRMGIIESDSSLSVRAASLDNQTGQLRALGAGGKTDFQIGGLFDNRNGKLESANSDLTLNAAGFQNQGGSLLHVGNGTFDISTANVTNAGGSLVTRGGLTLAADSWTNSSVIQAGRLTINVNNLIQTGSGQLLASTSLVGNGGNWINDGLIASDGTASLTLGGSYSGNGRYSSLGSQGLTAASMNLGSAGSVAGGGDSTIRIGGQLSNAGRLTSNAGLTVEAGSLVNSGTLGAAQNLDLKTPSLLNDRGLIFSGADMTLGVGNFTNQNGDLYGLGNVSIGGYGGAARAAGVYNVSGSMESGGAFALNADVLQNRTDGAVASGSRKLVSGFIANMCNDCKGKVYTFTLAAREVYESVDTDTSASALLTAGRDFTFQGGSFLNSKSTVSAGGNINITAGSLQNIGAQNGTIERTRLYKVYDMGSGATGQLFSDVLTPYNQRNNPDFPYVYYLDLDDNIHKAIPKSGYYREPGRDGQSYKVVSLKDADTGATVDTRSAYNIVFPGLKYGFENTTLSQYDPNNLLELPSQFSQFTKLSDVEIAKDSSGAVSTSGSRNAVIQAGGNVSITATQDLQNSVIHQDYSASGGTNKVADTRVNGTGTTVVRLNSQLPPDLAQQQVNPLSLPGFTLPTGQNGLFRLSGQGGSAQQATQANTGPQSWTLGSASVSSAQRQQNLPDIQARSFQIDDVAQVASSDRQLTRVTRQATDSNLSASAIDVSAPADNSGTLALSGHEGNAGAITQVGAVHVEGASHSAVATGPDLSVPTLPLNPRDPLTSVTSPGVGNVSTGGVPAVANPAVATPVASQAVARVQGVPDSSFKPNPQKYLIETNPVLTDLKQFMSSDYLLAGLGYDPDISAKRLGDGFYEQRLVQQAITARTGQAFLAGQNSNEAQFKYLMNNAIASKDQLNLSVGVTLTSQQVAALTHDIVWLEEHEVNGEKVLVPVLYMAQANDRLGPTGALIAGNDVSLIAGQNLDNVGTLRATNNLSATAGKDLVNSGLIQAGNRLDLLAGNNITNKAGGIIAGRDVTMNAISGDVLNERSVTSVDSVVRGYSHKDYANSAARIEAANDMVISAGRDITNPGSVLQSGRDMSLSAGRDANIVSTELNSSLALGKNHYSSAITQIGSEVSAGRDLTVKAGRDINAIASEIEAKRNIAMAATENLTLSSAADEQHSYEKTKKVTRQEDHVSQVATTLSAGGDVDLSAGKDMALISSRITAGDEAYLVAGDNLELLAAQDSDYSLYDKKKKGSWGSKQTKRDEVTKITHVGSEISTGGDLTLVSGGDQKYQAAKLESGSDLTLASGGEITFEGVKDLHQESHTKSSNSLSWNSAKGKGNTDETLRQSELVAQGQLAIKAVDGLKIDIKHIDQKTVSQTIDAMVQADPQLAWLKDAEKRGDVDWRLVKETHESFKYSNSGMGAGAMLAVIIIVTVLTAGTATAATVGASAGATASGAAAAAGASATTAASVAAAASAAASASFSAAVAQTAASAINNKGNLGATFKDAVSSDSLKGYVLAGVTAGIASQFGFNPTELKLDLASAQSVAIKVAADSVAKTAIMGGSLKDNLVESAVGTGISIGGAIGANKIGDVTLFDNGKLTKVAMHAALGGLMAEAMGGDFRTGALAAGANEAVVDFLADKLLPVGVDKNSLEYQQGVSKMLAASQLIGVLTAAVTGGDASVAAAVTANATQYNNLNHSDSRDFVESMNSCKGDESCQIKAWKDRGFGELSDELFEQALQTGGAVYAKDQMGQIAAGLTVLDKLSCSTQACENYKFLLTDRALKSMVKLGDVVGQWEPVLGAIAGMAGGIAGMRGPRPAGAEPVIGSAQVNKAYAYWARRKEGPVLPDEAWHKNVPRQTTPGTKAVTQEKYNPKTGKLENSIIEYDEYGRMSKRTDYSNHGYGDPSKPNEYHSDPHTHIYEYGPGFGEKGRGTRVNR</sequence>
<dbReference type="InterPro" id="IPR012334">
    <property type="entry name" value="Pectin_lyas_fold"/>
</dbReference>
<dbReference type="EMBL" id="AHOT01000006">
    <property type="protein sequence ID" value="EIM17855.1"/>
    <property type="molecule type" value="Genomic_DNA"/>
</dbReference>
<evidence type="ECO:0000313" key="4">
    <source>
        <dbReference type="Proteomes" id="UP000003790"/>
    </source>
</evidence>
<dbReference type="Pfam" id="PF05594">
    <property type="entry name" value="Fil_haemagg"/>
    <property type="match status" value="32"/>
</dbReference>
<dbReference type="InterPro" id="IPR008619">
    <property type="entry name" value="Filamentous_hemagglutn_rpt"/>
</dbReference>
<feature type="compositionally biased region" description="Polar residues" evidence="1">
    <location>
        <begin position="3895"/>
        <end position="3904"/>
    </location>
</feature>
<dbReference type="Pfam" id="PF05860">
    <property type="entry name" value="TPS"/>
    <property type="match status" value="1"/>
</dbReference>
<feature type="domain" description="Filamentous haemagglutinin FhaB/tRNA nuclease CdiA-like TPS" evidence="2">
    <location>
        <begin position="64"/>
        <end position="185"/>
    </location>
</feature>
<feature type="compositionally biased region" description="Low complexity" evidence="1">
    <location>
        <begin position="3219"/>
        <end position="3229"/>
    </location>
</feature>
<dbReference type="SUPFAM" id="SSF51126">
    <property type="entry name" value="Pectin lyase-like"/>
    <property type="match status" value="1"/>
</dbReference>
<dbReference type="Gene3D" id="2.160.20.10">
    <property type="entry name" value="Single-stranded right-handed beta-helix, Pectin lyase-like"/>
    <property type="match status" value="1"/>
</dbReference>
<protein>
    <submittedName>
        <fullName evidence="3">Adhesin/hemagglutinin, HecA family</fullName>
    </submittedName>
</protein>